<dbReference type="Proteomes" id="UP000431269">
    <property type="component" value="Chromosome"/>
</dbReference>
<dbReference type="EMBL" id="CP047045">
    <property type="protein sequence ID" value="QGZ95730.1"/>
    <property type="molecule type" value="Genomic_DNA"/>
</dbReference>
<keyword evidence="2" id="KW-1185">Reference proteome</keyword>
<reference evidence="2" key="1">
    <citation type="submission" date="2019-12" db="EMBL/GenBank/DDBJ databases">
        <title>Complete genome of Terracaulis silvestris 0127_4.</title>
        <authorList>
            <person name="Vieira S."/>
            <person name="Riedel T."/>
            <person name="Sproer C."/>
            <person name="Pascual J."/>
            <person name="Boedeker C."/>
            <person name="Overmann J."/>
        </authorList>
    </citation>
    <scope>NUCLEOTIDE SEQUENCE [LARGE SCALE GENOMIC DNA]</scope>
    <source>
        <strain evidence="2">0127_4</strain>
    </source>
</reference>
<protein>
    <submittedName>
        <fullName evidence="1">Uncharacterized protein</fullName>
    </submittedName>
</protein>
<dbReference type="AlphaFoldDB" id="A0A6I6MKF9"/>
<evidence type="ECO:0000313" key="1">
    <source>
        <dbReference type="EMBL" id="QGZ95730.1"/>
    </source>
</evidence>
<evidence type="ECO:0000313" key="2">
    <source>
        <dbReference type="Proteomes" id="UP000431269"/>
    </source>
</evidence>
<organism evidence="1 2">
    <name type="scientific">Terricaulis silvestris</name>
    <dbReference type="NCBI Taxonomy" id="2686094"/>
    <lineage>
        <taxon>Bacteria</taxon>
        <taxon>Pseudomonadati</taxon>
        <taxon>Pseudomonadota</taxon>
        <taxon>Alphaproteobacteria</taxon>
        <taxon>Caulobacterales</taxon>
        <taxon>Caulobacteraceae</taxon>
        <taxon>Terricaulis</taxon>
    </lineage>
</organism>
<name>A0A6I6MKF9_9CAUL</name>
<accession>A0A6I6MKF9</accession>
<sequence length="76" mass="8296">MPNTDDPDKKGRALQLVLDAWEKALAEGAEPEVIASVAIYAALADMVDRYGEEAVAEFCASLPERARKGEFTLKQD</sequence>
<dbReference type="RefSeq" id="WP_158766568.1">
    <property type="nucleotide sequence ID" value="NZ_CP047045.1"/>
</dbReference>
<dbReference type="KEGG" id="tsv:DSM104635_02581"/>
<proteinExistence type="predicted"/>
<gene>
    <name evidence="1" type="ORF">DSM104635_02581</name>
</gene>